<evidence type="ECO:0000256" key="1">
    <source>
        <dbReference type="SAM" id="Phobius"/>
    </source>
</evidence>
<keyword evidence="3" id="KW-1185">Reference proteome</keyword>
<keyword evidence="1" id="KW-0472">Membrane</keyword>
<gene>
    <name evidence="2" type="ORF">GJ744_000910</name>
</gene>
<accession>A0A8H7E6X2</accession>
<feature type="transmembrane region" description="Helical" evidence="1">
    <location>
        <begin position="36"/>
        <end position="55"/>
    </location>
</feature>
<dbReference type="Proteomes" id="UP000606974">
    <property type="component" value="Unassembled WGS sequence"/>
</dbReference>
<keyword evidence="1" id="KW-0812">Transmembrane</keyword>
<reference evidence="2" key="1">
    <citation type="submission" date="2020-02" db="EMBL/GenBank/DDBJ databases">
        <authorList>
            <person name="Palmer J.M."/>
        </authorList>
    </citation>
    <scope>NUCLEOTIDE SEQUENCE</scope>
    <source>
        <strain evidence="2">EPUS1.4</strain>
        <tissue evidence="2">Thallus</tissue>
    </source>
</reference>
<comment type="caution">
    <text evidence="2">The sequence shown here is derived from an EMBL/GenBank/DDBJ whole genome shotgun (WGS) entry which is preliminary data.</text>
</comment>
<organism evidence="2 3">
    <name type="scientific">Endocarpon pusillum</name>
    <dbReference type="NCBI Taxonomy" id="364733"/>
    <lineage>
        <taxon>Eukaryota</taxon>
        <taxon>Fungi</taxon>
        <taxon>Dikarya</taxon>
        <taxon>Ascomycota</taxon>
        <taxon>Pezizomycotina</taxon>
        <taxon>Eurotiomycetes</taxon>
        <taxon>Chaetothyriomycetidae</taxon>
        <taxon>Verrucariales</taxon>
        <taxon>Verrucariaceae</taxon>
        <taxon>Endocarpon</taxon>
    </lineage>
</organism>
<dbReference type="EMBL" id="JAACFV010000011">
    <property type="protein sequence ID" value="KAF7512649.1"/>
    <property type="molecule type" value="Genomic_DNA"/>
</dbReference>
<sequence>MSSQYLSSPFIIDSINHLVTNDQEVPVFGRDVRGPWLIWWLVHTGVVGAAITFTLDELVDGQAEIKLLLAADANIAVASLLLDIFGIAALVAHALGLAPDVQHPVGVPDLMAQGRTLRGVVGPGAGHGRRILSAAVHEMVISSCPILADAPCPLQGPRCSSGPSGTQCLV</sequence>
<proteinExistence type="predicted"/>
<evidence type="ECO:0000313" key="2">
    <source>
        <dbReference type="EMBL" id="KAF7512649.1"/>
    </source>
</evidence>
<keyword evidence="1" id="KW-1133">Transmembrane helix</keyword>
<dbReference type="AlphaFoldDB" id="A0A8H7E6X2"/>
<feature type="transmembrane region" description="Helical" evidence="1">
    <location>
        <begin position="67"/>
        <end position="95"/>
    </location>
</feature>
<evidence type="ECO:0000313" key="3">
    <source>
        <dbReference type="Proteomes" id="UP000606974"/>
    </source>
</evidence>
<protein>
    <submittedName>
        <fullName evidence="2">Uncharacterized protein</fullName>
    </submittedName>
</protein>
<name>A0A8H7E6X2_9EURO</name>